<dbReference type="GO" id="GO:0005829">
    <property type="term" value="C:cytosol"/>
    <property type="evidence" value="ECO:0007669"/>
    <property type="project" value="TreeGrafter"/>
</dbReference>
<comment type="cofactor">
    <cofactor evidence="1">
        <name>Zn(2+)</name>
        <dbReference type="ChEBI" id="CHEBI:29105"/>
    </cofactor>
</comment>
<organism evidence="4 5">
    <name type="scientific">Candidatus Xianfuyuplasma coldseepsis</name>
    <dbReference type="NCBI Taxonomy" id="2782163"/>
    <lineage>
        <taxon>Bacteria</taxon>
        <taxon>Bacillati</taxon>
        <taxon>Mycoplasmatota</taxon>
        <taxon>Mollicutes</taxon>
        <taxon>Candidatus Izemoplasmatales</taxon>
        <taxon>Candidatus Izemoplasmataceae</taxon>
        <taxon>Candidatus Xianfuyuplasma</taxon>
    </lineage>
</organism>
<name>A0A7L7KQB7_9MOLU</name>
<sequence length="430" mass="48570">MDDLRIINGLVYQNNQFVPTNIYIKDGIISAITTDVYEAKETYDCEGDLVLPGIIDPHTHFELDLGTQSSKDDFYHGTKAAAFGGVTTIIDFLQPAQTASELHQTYKERKQQAQNSVIDYAFHACLRNPLGIEEIVQAMNDNHLKTVKIFTTYSESNRRTYDPEIQELLRYSKRHGFTVTAHIENDEMINKDPSLPYQSLPQARPTEAETNEALKLAGFVRETGGTLYMVHCSSGNTIQALSEQYSDILHTQFLVETCPHYVMFNHSVLNRVHGYLFTMAPPLRSQQEQELLIANIDNIDTIGTDHCTFLQTDKKHTLLQNIPLGVNGVEESFRILFTKCGINIIDKMTINVAKAHHLYPRKGVIAIGSDADLFIYRQQPRTITLGHGACDYTIYEGFEVNGDVISTISRGEFVVKHQSFIPHIGQLVKR</sequence>
<evidence type="ECO:0000256" key="1">
    <source>
        <dbReference type="ARBA" id="ARBA00001947"/>
    </source>
</evidence>
<dbReference type="SUPFAM" id="SSF51556">
    <property type="entry name" value="Metallo-dependent hydrolases"/>
    <property type="match status" value="1"/>
</dbReference>
<evidence type="ECO:0000259" key="3">
    <source>
        <dbReference type="Pfam" id="PF01979"/>
    </source>
</evidence>
<accession>A0A7L7KQB7</accession>
<dbReference type="FunFam" id="3.20.20.140:FF:000174">
    <property type="entry name" value="Dihydropyrimidinase-related protein 2"/>
    <property type="match status" value="1"/>
</dbReference>
<feature type="domain" description="Amidohydrolase-related" evidence="3">
    <location>
        <begin position="49"/>
        <end position="414"/>
    </location>
</feature>
<dbReference type="RefSeq" id="WP_258878019.1">
    <property type="nucleotide sequence ID" value="NZ_CP048914.1"/>
</dbReference>
<evidence type="ECO:0000313" key="5">
    <source>
        <dbReference type="Proteomes" id="UP000514720"/>
    </source>
</evidence>
<dbReference type="Gene3D" id="3.20.20.140">
    <property type="entry name" value="Metal-dependent hydrolases"/>
    <property type="match status" value="1"/>
</dbReference>
<protein>
    <submittedName>
        <fullName evidence="4">Amidohydrolase family protein</fullName>
    </submittedName>
</protein>
<dbReference type="Pfam" id="PF01979">
    <property type="entry name" value="Amidohydro_1"/>
    <property type="match status" value="1"/>
</dbReference>
<reference evidence="4 5" key="1">
    <citation type="submission" date="2020-02" db="EMBL/GenBank/DDBJ databases">
        <authorList>
            <person name="Zheng R.K."/>
            <person name="Sun C.M."/>
        </authorList>
    </citation>
    <scope>NUCLEOTIDE SEQUENCE [LARGE SCALE GENOMIC DNA]</scope>
    <source>
        <strain evidence="5">zrk13</strain>
    </source>
</reference>
<dbReference type="InterPro" id="IPR006680">
    <property type="entry name" value="Amidohydro-rel"/>
</dbReference>
<evidence type="ECO:0000313" key="4">
    <source>
        <dbReference type="EMBL" id="QMS84406.1"/>
    </source>
</evidence>
<keyword evidence="5" id="KW-1185">Reference proteome</keyword>
<dbReference type="PANTHER" id="PTHR11647:SF1">
    <property type="entry name" value="COLLAPSIN RESPONSE MEDIATOR PROTEIN"/>
    <property type="match status" value="1"/>
</dbReference>
<dbReference type="SUPFAM" id="SSF51338">
    <property type="entry name" value="Composite domain of metallo-dependent hydrolases"/>
    <property type="match status" value="1"/>
</dbReference>
<proteinExistence type="inferred from homology"/>
<gene>
    <name evidence="4" type="ORF">G4Z02_01160</name>
</gene>
<comment type="similarity">
    <text evidence="2">Belongs to the metallo-dependent hydrolases superfamily. Hydantoinase/dihydropyrimidinase family.</text>
</comment>
<dbReference type="InterPro" id="IPR011059">
    <property type="entry name" value="Metal-dep_hydrolase_composite"/>
</dbReference>
<dbReference type="GO" id="GO:0016812">
    <property type="term" value="F:hydrolase activity, acting on carbon-nitrogen (but not peptide) bonds, in cyclic amides"/>
    <property type="evidence" value="ECO:0007669"/>
    <property type="project" value="TreeGrafter"/>
</dbReference>
<dbReference type="Gene3D" id="2.30.40.10">
    <property type="entry name" value="Urease, subunit C, domain 1"/>
    <property type="match status" value="1"/>
</dbReference>
<dbReference type="AlphaFoldDB" id="A0A7L7KQB7"/>
<keyword evidence="4" id="KW-0378">Hydrolase</keyword>
<dbReference type="InterPro" id="IPR050378">
    <property type="entry name" value="Metallo-dep_Hydrolases_sf"/>
</dbReference>
<dbReference type="InterPro" id="IPR032466">
    <property type="entry name" value="Metal_Hydrolase"/>
</dbReference>
<evidence type="ECO:0000256" key="2">
    <source>
        <dbReference type="ARBA" id="ARBA00008829"/>
    </source>
</evidence>
<dbReference type="PANTHER" id="PTHR11647">
    <property type="entry name" value="HYDRANTOINASE/DIHYDROPYRIMIDINASE FAMILY MEMBER"/>
    <property type="match status" value="1"/>
</dbReference>
<dbReference type="EMBL" id="CP048914">
    <property type="protein sequence ID" value="QMS84406.1"/>
    <property type="molecule type" value="Genomic_DNA"/>
</dbReference>
<dbReference type="KEGG" id="xcl:G4Z02_01160"/>
<dbReference type="Proteomes" id="UP000514720">
    <property type="component" value="Chromosome"/>
</dbReference>